<comment type="caution">
    <text evidence="4">The sequence shown here is derived from an EMBL/GenBank/DDBJ whole genome shotgun (WGS) entry which is preliminary data.</text>
</comment>
<evidence type="ECO:0000313" key="5">
    <source>
        <dbReference type="Proteomes" id="UP000271624"/>
    </source>
</evidence>
<name>A0A433VP99_9CYAN</name>
<evidence type="ECO:0000259" key="3">
    <source>
        <dbReference type="Pfam" id="PF12770"/>
    </source>
</evidence>
<dbReference type="SUPFAM" id="SSF48452">
    <property type="entry name" value="TPR-like"/>
    <property type="match status" value="1"/>
</dbReference>
<reference evidence="4" key="1">
    <citation type="submission" date="2018-12" db="EMBL/GenBank/DDBJ databases">
        <authorList>
            <person name="Will S."/>
            <person name="Neumann-Schaal M."/>
            <person name="Henke P."/>
        </authorList>
    </citation>
    <scope>NUCLEOTIDE SEQUENCE</scope>
    <source>
        <strain evidence="4">PCC 7102</strain>
    </source>
</reference>
<dbReference type="AlphaFoldDB" id="A0A433VP99"/>
<feature type="repeat" description="TPR" evidence="1">
    <location>
        <begin position="75"/>
        <end position="108"/>
    </location>
</feature>
<dbReference type="Pfam" id="PF13424">
    <property type="entry name" value="TPR_12"/>
    <property type="match status" value="1"/>
</dbReference>
<organism evidence="4 5">
    <name type="scientific">Dulcicalothrix desertica PCC 7102</name>
    <dbReference type="NCBI Taxonomy" id="232991"/>
    <lineage>
        <taxon>Bacteria</taxon>
        <taxon>Bacillati</taxon>
        <taxon>Cyanobacteriota</taxon>
        <taxon>Cyanophyceae</taxon>
        <taxon>Nostocales</taxon>
        <taxon>Calotrichaceae</taxon>
        <taxon>Dulcicalothrix</taxon>
    </lineage>
</organism>
<dbReference type="EMBL" id="RSCL01000004">
    <property type="protein sequence ID" value="RUT07934.1"/>
    <property type="molecule type" value="Genomic_DNA"/>
</dbReference>
<keyword evidence="1" id="KW-0802">TPR repeat</keyword>
<gene>
    <name evidence="4" type="ORF">DSM106972_021940</name>
</gene>
<proteinExistence type="predicted"/>
<dbReference type="Pfam" id="PF12770">
    <property type="entry name" value="CHAT"/>
    <property type="match status" value="1"/>
</dbReference>
<protein>
    <recommendedName>
        <fullName evidence="3">CHAT domain-containing protein</fullName>
    </recommendedName>
</protein>
<dbReference type="Proteomes" id="UP000271624">
    <property type="component" value="Unassembled WGS sequence"/>
</dbReference>
<reference evidence="4" key="2">
    <citation type="journal article" date="2019" name="Genome Biol. Evol.">
        <title>Day and night: Metabolic profiles and evolutionary relationships of six axenic non-marine cyanobacteria.</title>
        <authorList>
            <person name="Will S.E."/>
            <person name="Henke P."/>
            <person name="Boedeker C."/>
            <person name="Huang S."/>
            <person name="Brinkmann H."/>
            <person name="Rohde M."/>
            <person name="Jarek M."/>
            <person name="Friedl T."/>
            <person name="Seufert S."/>
            <person name="Schumacher M."/>
            <person name="Overmann J."/>
            <person name="Neumann-Schaal M."/>
            <person name="Petersen J."/>
        </authorList>
    </citation>
    <scope>NUCLEOTIDE SEQUENCE [LARGE SCALE GENOMIC DNA]</scope>
    <source>
        <strain evidence="4">PCC 7102</strain>
    </source>
</reference>
<evidence type="ECO:0000256" key="1">
    <source>
        <dbReference type="PROSITE-ProRule" id="PRU00339"/>
    </source>
</evidence>
<evidence type="ECO:0000313" key="4">
    <source>
        <dbReference type="EMBL" id="RUT07934.1"/>
    </source>
</evidence>
<dbReference type="InterPro" id="IPR019734">
    <property type="entry name" value="TPR_rpt"/>
</dbReference>
<dbReference type="PANTHER" id="PTHR10098:SF108">
    <property type="entry name" value="TETRATRICOPEPTIDE REPEAT PROTEIN 28"/>
    <property type="match status" value="1"/>
</dbReference>
<dbReference type="Gene3D" id="1.25.40.10">
    <property type="entry name" value="Tetratricopeptide repeat domain"/>
    <property type="match status" value="1"/>
</dbReference>
<keyword evidence="2" id="KW-0175">Coiled coil</keyword>
<evidence type="ECO:0000256" key="2">
    <source>
        <dbReference type="SAM" id="Coils"/>
    </source>
</evidence>
<dbReference type="SMART" id="SM00028">
    <property type="entry name" value="TPR"/>
    <property type="match status" value="2"/>
</dbReference>
<keyword evidence="5" id="KW-1185">Reference proteome</keyword>
<sequence length="685" mass="76885">MFLFNSVRINTSTESRIERQVAARLQDPNYLAAQKAFKDGLLLSKLNSTSQREAIKRYETALQLWQKVGDKASQSYAAIRLGQTYSNLGEKQKATQYYNEALKLKRAVGDKNGQVIVLGHIALLERSQGNLDKSYKSIQYAIKLIEDLRRTYTNTDDQSAYFASVQNYYKFNIDLLMELHKKNPTRGYDALALYTSERSQARGLVELLKQAKADICKGIDPSLIEAEERLVSKRDDAETLLSQYLNQPQQPLELIAATQKEITNIIKEQEEVNAKIRAQNPDREKVLKPKLGRDILQLPQIQKLLDKDTVLLEYSLGEERSYLWAVTQNSLSSYVLPGRQQIETAASKFRSGVLIPDSIPPEVIQASNEFSKIILAPVADKLPGKRLVIVGDGALQDVPFAALPDPNQIRNYQPLMLNHEIINLPSASTLAIQRQKLATRPLAPKALAIFADPVYSPTDERVTGKPDNNQLGPELVLQNSDLEKSTKSLKRSGFDRLQGTFTEAQGILNLIPASSRMQAMGFDANYTWATSSEVNQFRIIHFATHGFVNYENPELSGIVLSLVDKKGESIPGYLRLGYLFNLDYPAELIVLSACETGLGKDVSGEGLVGLTRGLMYAGGKRLVVSLWNVNDQGTSVLMQEFYKEMLQQNKTPANALRAAQKKLWENPEWRSPYYWAGFTVQGEWQ</sequence>
<accession>A0A433VP99</accession>
<feature type="coiled-coil region" evidence="2">
    <location>
        <begin position="223"/>
        <end position="275"/>
    </location>
</feature>
<dbReference type="PROSITE" id="PS50005">
    <property type="entry name" value="TPR"/>
    <property type="match status" value="1"/>
</dbReference>
<dbReference type="InterPro" id="IPR024983">
    <property type="entry name" value="CHAT_dom"/>
</dbReference>
<dbReference type="InterPro" id="IPR011990">
    <property type="entry name" value="TPR-like_helical_dom_sf"/>
</dbReference>
<dbReference type="PANTHER" id="PTHR10098">
    <property type="entry name" value="RAPSYN-RELATED"/>
    <property type="match status" value="1"/>
</dbReference>
<feature type="domain" description="CHAT" evidence="3">
    <location>
        <begin position="369"/>
        <end position="682"/>
    </location>
</feature>